<reference evidence="6 7" key="1">
    <citation type="submission" date="2022-11" db="UniProtKB">
        <authorList>
            <consortium name="WormBaseParasite"/>
        </authorList>
    </citation>
    <scope>IDENTIFICATION</scope>
</reference>
<keyword evidence="5" id="KW-1185">Reference proteome</keyword>
<proteinExistence type="inferred from homology"/>
<evidence type="ECO:0000256" key="2">
    <source>
        <dbReference type="ARBA" id="ARBA00023319"/>
    </source>
</evidence>
<dbReference type="InterPro" id="IPR013783">
    <property type="entry name" value="Ig-like_fold"/>
</dbReference>
<dbReference type="InterPro" id="IPR007110">
    <property type="entry name" value="Ig-like_dom"/>
</dbReference>
<dbReference type="InterPro" id="IPR013098">
    <property type="entry name" value="Ig_I-set"/>
</dbReference>
<feature type="domain" description="Ig-like" evidence="4">
    <location>
        <begin position="64"/>
        <end position="147"/>
    </location>
</feature>
<accession>A0A914EJ73</accession>
<dbReference type="PROSITE" id="PS50835">
    <property type="entry name" value="IG_LIKE"/>
    <property type="match status" value="1"/>
</dbReference>
<organism evidence="5 7">
    <name type="scientific">Acrobeloides nanus</name>
    <dbReference type="NCBI Taxonomy" id="290746"/>
    <lineage>
        <taxon>Eukaryota</taxon>
        <taxon>Metazoa</taxon>
        <taxon>Ecdysozoa</taxon>
        <taxon>Nematoda</taxon>
        <taxon>Chromadorea</taxon>
        <taxon>Rhabditida</taxon>
        <taxon>Tylenchina</taxon>
        <taxon>Cephalobomorpha</taxon>
        <taxon>Cephaloboidea</taxon>
        <taxon>Cephalobidae</taxon>
        <taxon>Acrobeloides</taxon>
    </lineage>
</organism>
<evidence type="ECO:0000259" key="4">
    <source>
        <dbReference type="PROSITE" id="PS50835"/>
    </source>
</evidence>
<evidence type="ECO:0000256" key="3">
    <source>
        <dbReference type="SAM" id="MobiDB-lite"/>
    </source>
</evidence>
<protein>
    <submittedName>
        <fullName evidence="6 7">Ig-like domain-containing protein</fullName>
    </submittedName>
</protein>
<evidence type="ECO:0000256" key="1">
    <source>
        <dbReference type="ARBA" id="ARBA00006692"/>
    </source>
</evidence>
<dbReference type="InterPro" id="IPR003598">
    <property type="entry name" value="Ig_sub2"/>
</dbReference>
<dbReference type="WBParaSite" id="ACRNAN_scaffold8298.g20187.t1">
    <property type="protein sequence ID" value="ACRNAN_scaffold8298.g20187.t1"/>
    <property type="gene ID" value="ACRNAN_scaffold8298.g20187"/>
</dbReference>
<keyword evidence="2" id="KW-0393">Immunoglobulin domain</keyword>
<dbReference type="Pfam" id="PF07679">
    <property type="entry name" value="I-set"/>
    <property type="match status" value="1"/>
</dbReference>
<feature type="compositionally biased region" description="Polar residues" evidence="3">
    <location>
        <begin position="27"/>
        <end position="38"/>
    </location>
</feature>
<dbReference type="FunFam" id="2.60.40.10:FF:000080">
    <property type="entry name" value="Myosin light chain kinase, smooth muscle"/>
    <property type="match status" value="1"/>
</dbReference>
<dbReference type="Gene3D" id="2.60.40.10">
    <property type="entry name" value="Immunoglobulins"/>
    <property type="match status" value="1"/>
</dbReference>
<evidence type="ECO:0000313" key="7">
    <source>
        <dbReference type="WBParaSite" id="ACRNAN_scaffold8298.g20188.t1"/>
    </source>
</evidence>
<sequence length="147" mass="16174">MAQKYQPQQQQPPPQQYPYSYNRGPFSRSQPNSDSENAFSPVTIISESETEPELAGLNNRGTGPIIRTELRGLRLTEGTDAILQCNVMGNPKPRIAWLKNGIALNPAGPPRIQMNYKGSLAILKISMVTPDDSGEYTIVADNPYGKV</sequence>
<dbReference type="Proteomes" id="UP000887540">
    <property type="component" value="Unplaced"/>
</dbReference>
<comment type="similarity">
    <text evidence="1">Belongs to the protein kinase superfamily. CAMK Ser/Thr protein kinase family.</text>
</comment>
<feature type="region of interest" description="Disordered" evidence="3">
    <location>
        <begin position="1"/>
        <end position="38"/>
    </location>
</feature>
<dbReference type="InterPro" id="IPR036179">
    <property type="entry name" value="Ig-like_dom_sf"/>
</dbReference>
<dbReference type="SUPFAM" id="SSF48726">
    <property type="entry name" value="Immunoglobulin"/>
    <property type="match status" value="1"/>
</dbReference>
<dbReference type="SMART" id="SM00408">
    <property type="entry name" value="IGc2"/>
    <property type="match status" value="1"/>
</dbReference>
<name>A0A914EJ73_9BILA</name>
<dbReference type="AlphaFoldDB" id="A0A914EJ73"/>
<evidence type="ECO:0000313" key="5">
    <source>
        <dbReference type="Proteomes" id="UP000887540"/>
    </source>
</evidence>
<evidence type="ECO:0000313" key="6">
    <source>
        <dbReference type="WBParaSite" id="ACRNAN_scaffold8298.g20187.t1"/>
    </source>
</evidence>
<dbReference type="WBParaSite" id="ACRNAN_scaffold8298.g20188.t1">
    <property type="protein sequence ID" value="ACRNAN_scaffold8298.g20188.t1"/>
    <property type="gene ID" value="ACRNAN_scaffold8298.g20188"/>
</dbReference>
<dbReference type="PANTHER" id="PTHR47633">
    <property type="entry name" value="IMMUNOGLOBULIN"/>
    <property type="match status" value="1"/>
</dbReference>